<keyword evidence="2 4" id="KW-0808">Transferase</keyword>
<comment type="similarity">
    <text evidence="1 4">Belongs to the glycerate kinase type-1 family.</text>
</comment>
<dbReference type="PANTHER" id="PTHR21599">
    <property type="entry name" value="GLYCERATE KINASE"/>
    <property type="match status" value="1"/>
</dbReference>
<dbReference type="PANTHER" id="PTHR21599:SF0">
    <property type="entry name" value="GLYCERATE KINASE"/>
    <property type="match status" value="1"/>
</dbReference>
<dbReference type="Gene3D" id="3.90.1510.10">
    <property type="entry name" value="Glycerate kinase, domain 2"/>
    <property type="match status" value="1"/>
</dbReference>
<evidence type="ECO:0000313" key="9">
    <source>
        <dbReference type="Proteomes" id="UP000254412"/>
    </source>
</evidence>
<organism evidence="6 8">
    <name type="scientific">Staphylococcus nepalensis</name>
    <dbReference type="NCBI Taxonomy" id="214473"/>
    <lineage>
        <taxon>Bacteria</taxon>
        <taxon>Bacillati</taxon>
        <taxon>Bacillota</taxon>
        <taxon>Bacilli</taxon>
        <taxon>Bacillales</taxon>
        <taxon>Staphylococcaceae</taxon>
        <taxon>Staphylococcus</taxon>
    </lineage>
</organism>
<evidence type="ECO:0000256" key="1">
    <source>
        <dbReference type="ARBA" id="ARBA00006284"/>
    </source>
</evidence>
<dbReference type="Pfam" id="PF02595">
    <property type="entry name" value="Gly_kinase"/>
    <property type="match status" value="1"/>
</dbReference>
<dbReference type="GO" id="GO:0008887">
    <property type="term" value="F:glycerate kinase activity"/>
    <property type="evidence" value="ECO:0007669"/>
    <property type="project" value="UniProtKB-UniRule"/>
</dbReference>
<protein>
    <submittedName>
        <fullName evidence="6">Glycerate kinase</fullName>
        <ecNumber evidence="7">2.7.1.31</ecNumber>
    </submittedName>
</protein>
<dbReference type="RefSeq" id="WP_103372956.1">
    <property type="nucleotide sequence ID" value="NZ_BMCF01000001.1"/>
</dbReference>
<dbReference type="EC" id="2.7.1.31" evidence="7"/>
<reference evidence="6" key="2">
    <citation type="submission" date="2018-03" db="EMBL/GenBank/DDBJ databases">
        <authorList>
            <person name="Keele B.F."/>
        </authorList>
    </citation>
    <scope>NUCLEOTIDE SEQUENCE</scope>
    <source>
        <strain evidence="6">SNUC 4337</strain>
    </source>
</reference>
<dbReference type="InterPro" id="IPR036129">
    <property type="entry name" value="Glycerate_kinase_sf"/>
</dbReference>
<dbReference type="EMBL" id="JAFNLT010000002">
    <property type="protein sequence ID" value="MBO1226434.1"/>
    <property type="molecule type" value="Genomic_DNA"/>
</dbReference>
<dbReference type="PIRSF" id="PIRSF006078">
    <property type="entry name" value="GlxK"/>
    <property type="match status" value="1"/>
</dbReference>
<dbReference type="InterPro" id="IPR018197">
    <property type="entry name" value="Glycerate_kinase_RE-like"/>
</dbReference>
<dbReference type="Proteomes" id="UP000254412">
    <property type="component" value="Unassembled WGS sequence"/>
</dbReference>
<evidence type="ECO:0000256" key="4">
    <source>
        <dbReference type="PIRNR" id="PIRNR006078"/>
    </source>
</evidence>
<evidence type="ECO:0000256" key="2">
    <source>
        <dbReference type="ARBA" id="ARBA00022679"/>
    </source>
</evidence>
<dbReference type="InterPro" id="IPR004381">
    <property type="entry name" value="Glycerate_kinase"/>
</dbReference>
<keyword evidence="3 4" id="KW-0418">Kinase</keyword>
<dbReference type="GO" id="GO:0031388">
    <property type="term" value="P:organic acid phosphorylation"/>
    <property type="evidence" value="ECO:0007669"/>
    <property type="project" value="UniProtKB-UniRule"/>
</dbReference>
<dbReference type="Gene3D" id="3.40.50.10350">
    <property type="entry name" value="Glycerate kinase, domain 1"/>
    <property type="match status" value="1"/>
</dbReference>
<dbReference type="EMBL" id="PZHR01000007">
    <property type="protein sequence ID" value="PTK60322.1"/>
    <property type="molecule type" value="Genomic_DNA"/>
</dbReference>
<evidence type="ECO:0000313" key="7">
    <source>
        <dbReference type="EMBL" id="SUM54014.1"/>
    </source>
</evidence>
<dbReference type="EMBL" id="UHDS01000001">
    <property type="protein sequence ID" value="SUM54014.1"/>
    <property type="molecule type" value="Genomic_DNA"/>
</dbReference>
<proteinExistence type="inferred from homology"/>
<keyword evidence="10" id="KW-1185">Reference proteome</keyword>
<dbReference type="Proteomes" id="UP000664081">
    <property type="component" value="Unassembled WGS sequence"/>
</dbReference>
<sequence length="376" mass="40122">MEIILAPDSFKGSMKASEVTNYMKESILDIFPKAIIHDLPVGDGGEGTLEALINATNGVLTSIDVTGPLGEKVLAQYGVINNDTCVIEMAEASGLKHLCEDALNPLVTTTYGTGELILHALNKGYKKFILAIGGSATNDAGAGMLQALGAELTDNQNHSLTLGGGALKNLNHIDLTHFDSRIANCKFIIASDVQNPLVGQNGASFIFGKQKGASPEDIKQLDLNLNHWANHVENTTGIKLHDLKGAGAAGGLGGAFKAFFPSYFKDGIQVVIEHIQFEKYVKRADLVITGEGKIDYQTFYGKAPIGIAKCAQKYNVPVIFIGGAVEIDITDLKNTGVISAFSLSNGPMSLAEIFSNSEKLIKQTTKNIVSTFFHNH</sequence>
<dbReference type="AlphaFoldDB" id="A0A2T4SD07"/>
<evidence type="ECO:0000313" key="10">
    <source>
        <dbReference type="Proteomes" id="UP000664081"/>
    </source>
</evidence>
<name>A0A2T4SD07_9STAP</name>
<reference evidence="6 8" key="1">
    <citation type="journal article" date="2016" name="Front. Microbiol.">
        <title>Comprehensive Phylogenetic Analysis of Bovine Non-aureus Staphylococci Species Based on Whole-Genome Sequencing.</title>
        <authorList>
            <person name="Naushad S."/>
            <person name="Barkema H.W."/>
            <person name="Luby C."/>
            <person name="Condas L.A."/>
            <person name="Nobrega D.B."/>
            <person name="Carson D.A."/>
            <person name="De Buck J."/>
        </authorList>
    </citation>
    <scope>NUCLEOTIDE SEQUENCE [LARGE SCALE GENOMIC DNA]</scope>
    <source>
        <strain evidence="6 8">SNUC 4337</strain>
    </source>
</reference>
<gene>
    <name evidence="7" type="primary">glxK_2</name>
    <name evidence="6" type="ORF">BUZ61_02495</name>
    <name evidence="5" type="ORF">J3T88_03730</name>
    <name evidence="7" type="ORF">NCTC13834_00297</name>
</gene>
<evidence type="ECO:0000313" key="8">
    <source>
        <dbReference type="Proteomes" id="UP000240400"/>
    </source>
</evidence>
<reference evidence="5 10" key="4">
    <citation type="submission" date="2021-03" db="EMBL/GenBank/DDBJ databases">
        <title>Staphylococci and Mammaliicocci in bats.</title>
        <authorList>
            <person name="Fountain K."/>
        </authorList>
    </citation>
    <scope>NUCLEOTIDE SEQUENCE [LARGE SCALE GENOMIC DNA]</scope>
    <source>
        <strain evidence="5 10">18_1_E_SW</strain>
    </source>
</reference>
<dbReference type="OrthoDB" id="9774290at2"/>
<dbReference type="Proteomes" id="UP000240400">
    <property type="component" value="Unassembled WGS sequence"/>
</dbReference>
<dbReference type="InterPro" id="IPR018193">
    <property type="entry name" value="Glyc_kinase_flavodox-like_fold"/>
</dbReference>
<dbReference type="SUPFAM" id="SSF110738">
    <property type="entry name" value="Glycerate kinase I"/>
    <property type="match status" value="1"/>
</dbReference>
<evidence type="ECO:0000313" key="5">
    <source>
        <dbReference type="EMBL" id="MBO1226434.1"/>
    </source>
</evidence>
<evidence type="ECO:0000313" key="6">
    <source>
        <dbReference type="EMBL" id="PTK60322.1"/>
    </source>
</evidence>
<reference evidence="7 9" key="3">
    <citation type="submission" date="2018-06" db="EMBL/GenBank/DDBJ databases">
        <authorList>
            <consortium name="Pathogen Informatics"/>
            <person name="Doyle S."/>
        </authorList>
    </citation>
    <scope>NUCLEOTIDE SEQUENCE [LARGE SCALE GENOMIC DNA]</scope>
    <source>
        <strain evidence="7 9">NCTC13834</strain>
    </source>
</reference>
<accession>A0A2T4SD07</accession>
<evidence type="ECO:0000256" key="3">
    <source>
        <dbReference type="ARBA" id="ARBA00022777"/>
    </source>
</evidence>
<dbReference type="NCBIfam" id="TIGR00045">
    <property type="entry name" value="glycerate kinase"/>
    <property type="match status" value="1"/>
</dbReference>